<dbReference type="InterPro" id="IPR012291">
    <property type="entry name" value="CBM2_carb-bd_dom_sf"/>
</dbReference>
<dbReference type="SUPFAM" id="SSF49384">
    <property type="entry name" value="Carbohydrate-binding domain"/>
    <property type="match status" value="1"/>
</dbReference>
<evidence type="ECO:0000256" key="5">
    <source>
        <dbReference type="ARBA" id="ARBA00023295"/>
    </source>
</evidence>
<evidence type="ECO:0000259" key="10">
    <source>
        <dbReference type="Pfam" id="PF03174"/>
    </source>
</evidence>
<evidence type="ECO:0000259" key="8">
    <source>
        <dbReference type="Pfam" id="PF00728"/>
    </source>
</evidence>
<dbReference type="InterPro" id="IPR017853">
    <property type="entry name" value="GH"/>
</dbReference>
<keyword evidence="7" id="KW-0732">Signal</keyword>
<dbReference type="Pfam" id="PF00728">
    <property type="entry name" value="Glyco_hydro_20"/>
    <property type="match status" value="1"/>
</dbReference>
<dbReference type="InterPro" id="IPR015883">
    <property type="entry name" value="Glyco_hydro_20_cat"/>
</dbReference>
<reference evidence="12" key="1">
    <citation type="journal article" date="2019" name="Int. J. Syst. Evol. Microbiol.">
        <title>The Global Catalogue of Microorganisms (GCM) 10K type strain sequencing project: providing services to taxonomists for standard genome sequencing and annotation.</title>
        <authorList>
            <consortium name="The Broad Institute Genomics Platform"/>
            <consortium name="The Broad Institute Genome Sequencing Center for Infectious Disease"/>
            <person name="Wu L."/>
            <person name="Ma J."/>
        </authorList>
    </citation>
    <scope>NUCLEOTIDE SEQUENCE [LARGE SCALE GENOMIC DNA]</scope>
    <source>
        <strain evidence="12">JCM 16704</strain>
    </source>
</reference>
<dbReference type="InterPro" id="IPR004867">
    <property type="entry name" value="CHB_C_dom"/>
</dbReference>
<dbReference type="EC" id="3.2.1.52" evidence="3"/>
<evidence type="ECO:0000256" key="4">
    <source>
        <dbReference type="ARBA" id="ARBA00022801"/>
    </source>
</evidence>
<keyword evidence="4" id="KW-0378">Hydrolase</keyword>
<evidence type="ECO:0000313" key="11">
    <source>
        <dbReference type="EMBL" id="GAA4145876.1"/>
    </source>
</evidence>
<dbReference type="InterPro" id="IPR029018">
    <property type="entry name" value="Hex-like_dom2"/>
</dbReference>
<comment type="catalytic activity">
    <reaction evidence="1">
        <text>Hydrolysis of terminal non-reducing N-acetyl-D-hexosamine residues in N-acetyl-beta-D-hexosaminides.</text>
        <dbReference type="EC" id="3.2.1.52"/>
    </reaction>
</comment>
<feature type="chain" id="PRO_5046217931" description="beta-N-acetylhexosaminidase" evidence="7">
    <location>
        <begin position="24"/>
        <end position="827"/>
    </location>
</feature>
<comment type="similarity">
    <text evidence="2">Belongs to the glycosyl hydrolase 20 family.</text>
</comment>
<dbReference type="Gene3D" id="3.30.379.10">
    <property type="entry name" value="Chitobiase/beta-hexosaminidase domain 2-like"/>
    <property type="match status" value="1"/>
</dbReference>
<dbReference type="InterPro" id="IPR013783">
    <property type="entry name" value="Ig-like_fold"/>
</dbReference>
<accession>A0ABP7Z2R0</accession>
<comment type="caution">
    <text evidence="11">The sequence shown here is derived from an EMBL/GenBank/DDBJ whole genome shotgun (WGS) entry which is preliminary data.</text>
</comment>
<dbReference type="Gene3D" id="2.60.40.10">
    <property type="entry name" value="Immunoglobulins"/>
    <property type="match status" value="1"/>
</dbReference>
<feature type="signal peptide" evidence="7">
    <location>
        <begin position="1"/>
        <end position="23"/>
    </location>
</feature>
<dbReference type="InterPro" id="IPR008965">
    <property type="entry name" value="CBM2/CBM3_carb-bd_dom_sf"/>
</dbReference>
<dbReference type="PRINTS" id="PR00738">
    <property type="entry name" value="GLHYDRLASE20"/>
</dbReference>
<dbReference type="InterPro" id="IPR015882">
    <property type="entry name" value="HEX_bac_N"/>
</dbReference>
<dbReference type="InterPro" id="IPR014756">
    <property type="entry name" value="Ig_E-set"/>
</dbReference>
<evidence type="ECO:0000256" key="6">
    <source>
        <dbReference type="ARBA" id="ARBA00030512"/>
    </source>
</evidence>
<evidence type="ECO:0000256" key="3">
    <source>
        <dbReference type="ARBA" id="ARBA00012663"/>
    </source>
</evidence>
<dbReference type="Pfam" id="PF03174">
    <property type="entry name" value="CHB_HEX_C"/>
    <property type="match status" value="1"/>
</dbReference>
<dbReference type="Pfam" id="PF02838">
    <property type="entry name" value="Glyco_hydro_20b"/>
    <property type="match status" value="1"/>
</dbReference>
<feature type="domain" description="Chitobiase C-terminal" evidence="10">
    <location>
        <begin position="741"/>
        <end position="821"/>
    </location>
</feature>
<evidence type="ECO:0000259" key="9">
    <source>
        <dbReference type="Pfam" id="PF02838"/>
    </source>
</evidence>
<sequence length="827" mass="92408">MNQLKSSLLLMLALGLGTSAVHAQKLQVKWDFASGYNHNDNRLLKLTLVNTDQKAIHLDAYNLWFNSMYPIENTGGNKATFNDQSGNLYRVDFNAGTTLQVKDSLVLHYKSLYPITHTSLTPNGFYLKSKGQTSEIINLDPVEVTALHVTAQEENAQLSALFAKNSLLYKGTPQPILPMPASFKMNNGSFKVGKIWGVYEDPQLNLSQQSGYDLAFRTLDVAGVKGPKNGSDVRVLQNADLASEAYELRIDKSGIEIQTSTAAGAFYAIQSLISLATAEQLQGKSELSFPYVEIKDAPRFAYRGFMMDISRNFKELSVLKKYVDLLASYKLNKFHLHFIDDEGWRLEIPSLPELTEIGSNRSGSFQDGNTIPPAYGSGGHAVGKNYLSKKEFQELLEYAADRFVTIIPEIESPGHGRAAIKAMETRYNRLMKAGKQKEAEEFLLYEAADKSVYNSAQNWRDNVMNPALPSVYRFMDVVLDDIKKMYEEVGLELKLVSLGGDEVPAGSWEKSPAVQELMKKEGMSTVYEVWPYYVKKLHEICASKGMDMAGWEEFGMVNKGQGMVVNEELAHLNLHLDVWNNVIGGGQEDLAYKLANAGYKTVFTSSANYYLDMVWDKDFREPGLKWASITDLYQSYALLPDAFFANMKHMDAGKKLEDAYLAKKVRLTEKGRSNLIGLKAALWAETVLTADRLDYMILPRLFALAERAWAPKEAWEGEQTFDQAKFEKAYRNFAHKVGSQELPKLDKLHGGFKYRLPSVGVMAEKGSIHANVEYPGFKIVYTLDGSNPTSSSQEFPSGGIQAKNGMVVKLATVDANGRIGRISTYTR</sequence>
<dbReference type="SUPFAM" id="SSF55545">
    <property type="entry name" value="beta-N-acetylhexosaminidase-like domain"/>
    <property type="match status" value="1"/>
</dbReference>
<dbReference type="Gene3D" id="2.60.40.290">
    <property type="match status" value="1"/>
</dbReference>
<dbReference type="RefSeq" id="WP_344675635.1">
    <property type="nucleotide sequence ID" value="NZ_BAAAZI010000012.1"/>
</dbReference>
<dbReference type="PANTHER" id="PTHR22600:SF57">
    <property type="entry name" value="BETA-N-ACETYLHEXOSAMINIDASE"/>
    <property type="match status" value="1"/>
</dbReference>
<feature type="domain" description="Glycoside hydrolase family 20 catalytic" evidence="8">
    <location>
        <begin position="300"/>
        <end position="711"/>
    </location>
</feature>
<dbReference type="EMBL" id="BAAAZI010000012">
    <property type="protein sequence ID" value="GAA4145876.1"/>
    <property type="molecule type" value="Genomic_DNA"/>
</dbReference>
<keyword evidence="12" id="KW-1185">Reference proteome</keyword>
<dbReference type="InterPro" id="IPR025705">
    <property type="entry name" value="Beta_hexosaminidase_sua/sub"/>
</dbReference>
<evidence type="ECO:0000256" key="1">
    <source>
        <dbReference type="ARBA" id="ARBA00001231"/>
    </source>
</evidence>
<protein>
    <recommendedName>
        <fullName evidence="3">beta-N-acetylhexosaminidase</fullName>
        <ecNumber evidence="3">3.2.1.52</ecNumber>
    </recommendedName>
    <alternativeName>
        <fullName evidence="6">Beta-N-acetylhexosaminidase</fullName>
    </alternativeName>
</protein>
<evidence type="ECO:0000256" key="2">
    <source>
        <dbReference type="ARBA" id="ARBA00006285"/>
    </source>
</evidence>
<feature type="domain" description="Beta-hexosaminidase bacterial type N-terminal" evidence="9">
    <location>
        <begin position="175"/>
        <end position="297"/>
    </location>
</feature>
<dbReference type="SUPFAM" id="SSF51445">
    <property type="entry name" value="(Trans)glycosidases"/>
    <property type="match status" value="1"/>
</dbReference>
<name>A0ABP7Z2R0_9SPHI</name>
<keyword evidence="5" id="KW-0326">Glycosidase</keyword>
<dbReference type="Proteomes" id="UP001500101">
    <property type="component" value="Unassembled WGS sequence"/>
</dbReference>
<proteinExistence type="inferred from homology"/>
<dbReference type="PANTHER" id="PTHR22600">
    <property type="entry name" value="BETA-HEXOSAMINIDASE"/>
    <property type="match status" value="1"/>
</dbReference>
<evidence type="ECO:0000256" key="7">
    <source>
        <dbReference type="SAM" id="SignalP"/>
    </source>
</evidence>
<dbReference type="SUPFAM" id="SSF81296">
    <property type="entry name" value="E set domains"/>
    <property type="match status" value="1"/>
</dbReference>
<dbReference type="Gene3D" id="3.20.20.80">
    <property type="entry name" value="Glycosidases"/>
    <property type="match status" value="1"/>
</dbReference>
<organism evidence="11 12">
    <name type="scientific">Sphingobacterium kyonggiense</name>
    <dbReference type="NCBI Taxonomy" id="714075"/>
    <lineage>
        <taxon>Bacteria</taxon>
        <taxon>Pseudomonadati</taxon>
        <taxon>Bacteroidota</taxon>
        <taxon>Sphingobacteriia</taxon>
        <taxon>Sphingobacteriales</taxon>
        <taxon>Sphingobacteriaceae</taxon>
        <taxon>Sphingobacterium</taxon>
    </lineage>
</organism>
<evidence type="ECO:0000313" key="12">
    <source>
        <dbReference type="Proteomes" id="UP001500101"/>
    </source>
</evidence>
<gene>
    <name evidence="11" type="ORF">GCM10022216_30280</name>
</gene>